<name>A0ABV0YIT7_9TELE</name>
<accession>A0ABV0YIT7</accession>
<reference evidence="1 2" key="1">
    <citation type="submission" date="2021-06" db="EMBL/GenBank/DDBJ databases">
        <authorList>
            <person name="Palmer J.M."/>
        </authorList>
    </citation>
    <scope>NUCLEOTIDE SEQUENCE [LARGE SCALE GENOMIC DNA]</scope>
    <source>
        <strain evidence="1 2">AS_MEX2019</strain>
        <tissue evidence="1">Muscle</tissue>
    </source>
</reference>
<protein>
    <submittedName>
        <fullName evidence="1">Uncharacterized protein</fullName>
    </submittedName>
</protein>
<gene>
    <name evidence="1" type="ORF">AMECASPLE_035365</name>
</gene>
<keyword evidence="2" id="KW-1185">Reference proteome</keyword>
<comment type="caution">
    <text evidence="1">The sequence shown here is derived from an EMBL/GenBank/DDBJ whole genome shotgun (WGS) entry which is preliminary data.</text>
</comment>
<proteinExistence type="predicted"/>
<sequence>MSIRPDDDENRGLFLYVQKLTKRLLGIAGCLLAAGQRIGQGSNLATKGMAITFSTASKVKVWCRFLALRPVLLQIPDGSCELKKPCQDHPNYVNFNYSYAKILFGMYEEILSTIC</sequence>
<evidence type="ECO:0000313" key="2">
    <source>
        <dbReference type="Proteomes" id="UP001469553"/>
    </source>
</evidence>
<organism evidence="1 2">
    <name type="scientific">Ameca splendens</name>
    <dbReference type="NCBI Taxonomy" id="208324"/>
    <lineage>
        <taxon>Eukaryota</taxon>
        <taxon>Metazoa</taxon>
        <taxon>Chordata</taxon>
        <taxon>Craniata</taxon>
        <taxon>Vertebrata</taxon>
        <taxon>Euteleostomi</taxon>
        <taxon>Actinopterygii</taxon>
        <taxon>Neopterygii</taxon>
        <taxon>Teleostei</taxon>
        <taxon>Neoteleostei</taxon>
        <taxon>Acanthomorphata</taxon>
        <taxon>Ovalentaria</taxon>
        <taxon>Atherinomorphae</taxon>
        <taxon>Cyprinodontiformes</taxon>
        <taxon>Goodeidae</taxon>
        <taxon>Ameca</taxon>
    </lineage>
</organism>
<dbReference type="EMBL" id="JAHRIP010033455">
    <property type="protein sequence ID" value="MEQ2293614.1"/>
    <property type="molecule type" value="Genomic_DNA"/>
</dbReference>
<evidence type="ECO:0000313" key="1">
    <source>
        <dbReference type="EMBL" id="MEQ2293614.1"/>
    </source>
</evidence>
<dbReference type="Proteomes" id="UP001469553">
    <property type="component" value="Unassembled WGS sequence"/>
</dbReference>